<evidence type="ECO:0000256" key="4">
    <source>
        <dbReference type="ARBA" id="ARBA00071824"/>
    </source>
</evidence>
<dbReference type="OrthoDB" id="9815116at2"/>
<dbReference type="Proteomes" id="UP000199158">
    <property type="component" value="Unassembled WGS sequence"/>
</dbReference>
<protein>
    <recommendedName>
        <fullName evidence="4">Sporulation initiation inhibitor protein Soj</fullName>
    </recommendedName>
</protein>
<accession>A0A1H8CWJ4</accession>
<name>A0A1H8CWJ4_9FIRM</name>
<dbReference type="Gene3D" id="3.40.50.300">
    <property type="entry name" value="P-loop containing nucleotide triphosphate hydrolases"/>
    <property type="match status" value="1"/>
</dbReference>
<dbReference type="EMBL" id="FOCG01000002">
    <property type="protein sequence ID" value="SEM99581.1"/>
    <property type="molecule type" value="Genomic_DNA"/>
</dbReference>
<dbReference type="PANTHER" id="PTHR13696:SF99">
    <property type="entry name" value="COBYRINIC ACID AC-DIAMIDE SYNTHASE"/>
    <property type="match status" value="1"/>
</dbReference>
<dbReference type="RefSeq" id="WP_092755440.1">
    <property type="nucleotide sequence ID" value="NZ_FOCG01000002.1"/>
</dbReference>
<dbReference type="AlphaFoldDB" id="A0A1H8CWJ4"/>
<proteinExistence type="inferred from homology"/>
<evidence type="ECO:0000313" key="6">
    <source>
        <dbReference type="EMBL" id="SEM99581.1"/>
    </source>
</evidence>
<dbReference type="PANTHER" id="PTHR13696">
    <property type="entry name" value="P-LOOP CONTAINING NUCLEOSIDE TRIPHOSPHATE HYDROLASE"/>
    <property type="match status" value="1"/>
</dbReference>
<organism evidence="6 7">
    <name type="scientific">Hydrogenoanaerobacterium saccharovorans</name>
    <dbReference type="NCBI Taxonomy" id="474960"/>
    <lineage>
        <taxon>Bacteria</taxon>
        <taxon>Bacillati</taxon>
        <taxon>Bacillota</taxon>
        <taxon>Clostridia</taxon>
        <taxon>Eubacteriales</taxon>
        <taxon>Oscillospiraceae</taxon>
        <taxon>Hydrogenoanaerobacterium</taxon>
    </lineage>
</organism>
<gene>
    <name evidence="6" type="ORF">SAMN05216180_2385</name>
</gene>
<comment type="catalytic activity">
    <reaction evidence="2">
        <text>ATP + H2O = ADP + phosphate + H(+)</text>
        <dbReference type="Rhea" id="RHEA:13065"/>
        <dbReference type="ChEBI" id="CHEBI:15377"/>
        <dbReference type="ChEBI" id="CHEBI:15378"/>
        <dbReference type="ChEBI" id="CHEBI:30616"/>
        <dbReference type="ChEBI" id="CHEBI:43474"/>
        <dbReference type="ChEBI" id="CHEBI:456216"/>
    </reaction>
</comment>
<dbReference type="InterPro" id="IPR027417">
    <property type="entry name" value="P-loop_NTPase"/>
</dbReference>
<keyword evidence="7" id="KW-1185">Reference proteome</keyword>
<comment type="similarity">
    <text evidence="1">Belongs to the ParA family.</text>
</comment>
<dbReference type="PIRSF" id="PIRSF009320">
    <property type="entry name" value="Nuc_binding_HP_1000"/>
    <property type="match status" value="1"/>
</dbReference>
<evidence type="ECO:0000256" key="2">
    <source>
        <dbReference type="ARBA" id="ARBA00049360"/>
    </source>
</evidence>
<dbReference type="FunFam" id="3.40.50.300:FF:000285">
    <property type="entry name" value="Sporulation initiation inhibitor Soj"/>
    <property type="match status" value="1"/>
</dbReference>
<evidence type="ECO:0000259" key="5">
    <source>
        <dbReference type="Pfam" id="PF13614"/>
    </source>
</evidence>
<dbReference type="InterPro" id="IPR050678">
    <property type="entry name" value="DNA_Partitioning_ATPase"/>
</dbReference>
<dbReference type="InterPro" id="IPR025669">
    <property type="entry name" value="AAA_dom"/>
</dbReference>
<reference evidence="6 7" key="1">
    <citation type="submission" date="2016-10" db="EMBL/GenBank/DDBJ databases">
        <authorList>
            <person name="de Groot N.N."/>
        </authorList>
    </citation>
    <scope>NUCLEOTIDE SEQUENCE [LARGE SCALE GENOMIC DNA]</scope>
    <source>
        <strain evidence="6 7">CGMCC 1.5070</strain>
    </source>
</reference>
<dbReference type="Pfam" id="PF13614">
    <property type="entry name" value="AAA_31"/>
    <property type="match status" value="1"/>
</dbReference>
<sequence>MSKVIAVANQKGGVGKTTTAISLGSALMKEGKRVLLIDFDPQGSLTICLGIHDTDALEYTSAALLVDSINEDTKEPQRYINEEHSIPFIAGNLMLSSVDVQLVNVIGREMVLKESLEPFLAMFDYIIIDCMPSLGMLTINALTAADSVIIPVQAHFLSAKGLEEFSSTLRKVKKINPTLTIDGILFTMYNKQLNFSKEVVQAIKDTYGESIRVFETMIPNSVRAVESTAVGKPIIEYCPYNPVAIAYQDFAKEVLNIG</sequence>
<evidence type="ECO:0000256" key="1">
    <source>
        <dbReference type="ARBA" id="ARBA00006976"/>
    </source>
</evidence>
<evidence type="ECO:0000256" key="3">
    <source>
        <dbReference type="ARBA" id="ARBA00062323"/>
    </source>
</evidence>
<feature type="domain" description="AAA" evidence="5">
    <location>
        <begin position="2"/>
        <end position="181"/>
    </location>
</feature>
<evidence type="ECO:0000313" key="7">
    <source>
        <dbReference type="Proteomes" id="UP000199158"/>
    </source>
</evidence>
<comment type="subunit">
    <text evidence="3">Dimerizes in the presence of ATP but not ADP; ATP-binding is required for double-stranded (ds)DNA-binding. Interacts with DnaA.</text>
</comment>
<dbReference type="STRING" id="474960.SAMN05216180_2385"/>
<dbReference type="CDD" id="cd02042">
    <property type="entry name" value="ParAB_family"/>
    <property type="match status" value="1"/>
</dbReference>
<dbReference type="SUPFAM" id="SSF52540">
    <property type="entry name" value="P-loop containing nucleoside triphosphate hydrolases"/>
    <property type="match status" value="1"/>
</dbReference>